<evidence type="ECO:0000313" key="2">
    <source>
        <dbReference type="EMBL" id="SFW25673.1"/>
    </source>
</evidence>
<accession>A0A1K1MRG9</accession>
<dbReference type="RefSeq" id="WP_072316035.1">
    <property type="nucleotide sequence ID" value="NZ_FPJE01000003.1"/>
</dbReference>
<evidence type="ECO:0000256" key="1">
    <source>
        <dbReference type="SAM" id="SignalP"/>
    </source>
</evidence>
<gene>
    <name evidence="2" type="ORF">SAMN02927921_00759</name>
</gene>
<organism evidence="2 3">
    <name type="scientific">Sinomicrobium oceani</name>
    <dbReference type="NCBI Taxonomy" id="1150368"/>
    <lineage>
        <taxon>Bacteria</taxon>
        <taxon>Pseudomonadati</taxon>
        <taxon>Bacteroidota</taxon>
        <taxon>Flavobacteriia</taxon>
        <taxon>Flavobacteriales</taxon>
        <taxon>Flavobacteriaceae</taxon>
        <taxon>Sinomicrobium</taxon>
    </lineage>
</organism>
<reference evidence="2 3" key="1">
    <citation type="submission" date="2016-11" db="EMBL/GenBank/DDBJ databases">
        <authorList>
            <person name="Jaros S."/>
            <person name="Januszkiewicz K."/>
            <person name="Wedrychowicz H."/>
        </authorList>
    </citation>
    <scope>NUCLEOTIDE SEQUENCE [LARGE SCALE GENOMIC DNA]</scope>
    <source>
        <strain evidence="2 3">CGMCC 1.12145</strain>
    </source>
</reference>
<evidence type="ECO:0000313" key="3">
    <source>
        <dbReference type="Proteomes" id="UP000182248"/>
    </source>
</evidence>
<dbReference type="Proteomes" id="UP000182248">
    <property type="component" value="Unassembled WGS sequence"/>
</dbReference>
<dbReference type="AlphaFoldDB" id="A0A1K1MRG9"/>
<name>A0A1K1MRG9_9FLAO</name>
<feature type="chain" id="PRO_5012566271" description="Auto-transporter adhesin head GIN domain-containing protein" evidence="1">
    <location>
        <begin position="28"/>
        <end position="150"/>
    </location>
</feature>
<keyword evidence="1" id="KW-0732">Signal</keyword>
<proteinExistence type="predicted"/>
<dbReference type="EMBL" id="FPJE01000003">
    <property type="protein sequence ID" value="SFW25673.1"/>
    <property type="molecule type" value="Genomic_DNA"/>
</dbReference>
<protein>
    <recommendedName>
        <fullName evidence="4">Auto-transporter adhesin head GIN domain-containing protein</fullName>
    </recommendedName>
</protein>
<dbReference type="STRING" id="1150368.SAMN02927921_00759"/>
<evidence type="ECO:0008006" key="4">
    <source>
        <dbReference type="Google" id="ProtNLM"/>
    </source>
</evidence>
<feature type="signal peptide" evidence="1">
    <location>
        <begin position="1"/>
        <end position="27"/>
    </location>
</feature>
<sequence>MFNKNGKIMCSKSLLLLFLLSPLYFLGQNGDQISLHVTLIPIQTLVIDNVERVHFNQPNDHLIVDSTNGFEVQVQGTEEDTATLLISPSEGSAPLTPATVYNRQSLSGSDQVIISSKTGAVAKNIRIQYNGSETVIRNDQPQVVYTIVSN</sequence>
<keyword evidence="3" id="KW-1185">Reference proteome</keyword>